<dbReference type="InterPro" id="IPR044772">
    <property type="entry name" value="NO3_transporter"/>
</dbReference>
<gene>
    <name evidence="9" type="ORF">GIY23_10390</name>
</gene>
<comment type="similarity">
    <text evidence="2">Belongs to the major facilitator superfamily. Nitrate/nitrite porter (TC 2.A.1.8) family.</text>
</comment>
<evidence type="ECO:0000256" key="5">
    <source>
        <dbReference type="ARBA" id="ARBA00023063"/>
    </source>
</evidence>
<evidence type="ECO:0000259" key="8">
    <source>
        <dbReference type="PROSITE" id="PS50850"/>
    </source>
</evidence>
<evidence type="ECO:0000256" key="6">
    <source>
        <dbReference type="ARBA" id="ARBA00023136"/>
    </source>
</evidence>
<keyword evidence="4 7" id="KW-1133">Transmembrane helix</keyword>
<dbReference type="GO" id="GO:0042128">
    <property type="term" value="P:nitrate assimilation"/>
    <property type="evidence" value="ECO:0007669"/>
    <property type="project" value="UniProtKB-KW"/>
</dbReference>
<dbReference type="AlphaFoldDB" id="A0A5Q3Q9J6"/>
<protein>
    <submittedName>
        <fullName evidence="9">MFS transporter</fullName>
    </submittedName>
</protein>
<dbReference type="InterPro" id="IPR011701">
    <property type="entry name" value="MFS"/>
</dbReference>
<dbReference type="SUPFAM" id="SSF103473">
    <property type="entry name" value="MFS general substrate transporter"/>
    <property type="match status" value="1"/>
</dbReference>
<dbReference type="PANTHER" id="PTHR23515">
    <property type="entry name" value="HIGH-AFFINITY NITRATE TRANSPORTER 2.3"/>
    <property type="match status" value="1"/>
</dbReference>
<dbReference type="Proteomes" id="UP000371041">
    <property type="component" value="Chromosome"/>
</dbReference>
<dbReference type="PROSITE" id="PS50850">
    <property type="entry name" value="MFS"/>
    <property type="match status" value="1"/>
</dbReference>
<dbReference type="GO" id="GO:0005886">
    <property type="term" value="C:plasma membrane"/>
    <property type="evidence" value="ECO:0007669"/>
    <property type="project" value="UniProtKB-SubCell"/>
</dbReference>
<feature type="transmembrane region" description="Helical" evidence="7">
    <location>
        <begin position="75"/>
        <end position="92"/>
    </location>
</feature>
<feature type="transmembrane region" description="Helical" evidence="7">
    <location>
        <begin position="104"/>
        <end position="123"/>
    </location>
</feature>
<feature type="transmembrane region" description="Helical" evidence="7">
    <location>
        <begin position="335"/>
        <end position="360"/>
    </location>
</feature>
<name>A0A5Q3Q9J6_9PSEU</name>
<evidence type="ECO:0000256" key="3">
    <source>
        <dbReference type="ARBA" id="ARBA00022692"/>
    </source>
</evidence>
<comment type="subcellular location">
    <subcellularLocation>
        <location evidence="1">Cell membrane</location>
        <topology evidence="1">Multi-pass membrane protein</topology>
    </subcellularLocation>
</comment>
<dbReference type="RefSeq" id="WP_154076467.1">
    <property type="nucleotide sequence ID" value="NZ_CP045929.1"/>
</dbReference>
<keyword evidence="5" id="KW-0534">Nitrate assimilation</keyword>
<dbReference type="Gene3D" id="1.20.1250.20">
    <property type="entry name" value="MFS general substrate transporter like domains"/>
    <property type="match status" value="1"/>
</dbReference>
<keyword evidence="3 7" id="KW-0812">Transmembrane</keyword>
<evidence type="ECO:0000313" key="10">
    <source>
        <dbReference type="Proteomes" id="UP000371041"/>
    </source>
</evidence>
<dbReference type="EMBL" id="CP045929">
    <property type="protein sequence ID" value="QGK69874.1"/>
    <property type="molecule type" value="Genomic_DNA"/>
</dbReference>
<feature type="transmembrane region" description="Helical" evidence="7">
    <location>
        <begin position="415"/>
        <end position="435"/>
    </location>
</feature>
<feature type="transmembrane region" description="Helical" evidence="7">
    <location>
        <begin position="307"/>
        <end position="328"/>
    </location>
</feature>
<dbReference type="Pfam" id="PF07690">
    <property type="entry name" value="MFS_1"/>
    <property type="match status" value="1"/>
</dbReference>
<organism evidence="9 10">
    <name type="scientific">Allosaccharopolyspora coralli</name>
    <dbReference type="NCBI Taxonomy" id="2665642"/>
    <lineage>
        <taxon>Bacteria</taxon>
        <taxon>Bacillati</taxon>
        <taxon>Actinomycetota</taxon>
        <taxon>Actinomycetes</taxon>
        <taxon>Pseudonocardiales</taxon>
        <taxon>Pseudonocardiaceae</taxon>
        <taxon>Allosaccharopolyspora</taxon>
    </lineage>
</organism>
<dbReference type="InterPro" id="IPR020846">
    <property type="entry name" value="MFS_dom"/>
</dbReference>
<dbReference type="CDD" id="cd17341">
    <property type="entry name" value="MFS_NRT2_like"/>
    <property type="match status" value="1"/>
</dbReference>
<evidence type="ECO:0000256" key="4">
    <source>
        <dbReference type="ARBA" id="ARBA00022989"/>
    </source>
</evidence>
<reference evidence="10" key="1">
    <citation type="submission" date="2019-11" db="EMBL/GenBank/DDBJ databases">
        <title>The complete genome sequence of Saccharopolyspora sp. E2A.</title>
        <authorList>
            <person name="Zhang G."/>
        </authorList>
    </citation>
    <scope>NUCLEOTIDE SEQUENCE [LARGE SCALE GENOMIC DNA]</scope>
    <source>
        <strain evidence="10">E2A</strain>
    </source>
</reference>
<feature type="domain" description="Major facilitator superfamily (MFS) profile" evidence="8">
    <location>
        <begin position="35"/>
        <end position="439"/>
    </location>
</feature>
<feature type="transmembrane region" description="Helical" evidence="7">
    <location>
        <begin position="169"/>
        <end position="192"/>
    </location>
</feature>
<feature type="transmembrane region" description="Helical" evidence="7">
    <location>
        <begin position="240"/>
        <end position="266"/>
    </location>
</feature>
<dbReference type="KEGG" id="sace:GIY23_10390"/>
<keyword evidence="10" id="KW-1185">Reference proteome</keyword>
<evidence type="ECO:0000256" key="1">
    <source>
        <dbReference type="ARBA" id="ARBA00004651"/>
    </source>
</evidence>
<feature type="transmembrane region" description="Helical" evidence="7">
    <location>
        <begin position="198"/>
        <end position="219"/>
    </location>
</feature>
<keyword evidence="6 7" id="KW-0472">Membrane</keyword>
<evidence type="ECO:0000256" key="2">
    <source>
        <dbReference type="ARBA" id="ARBA00008432"/>
    </source>
</evidence>
<evidence type="ECO:0000313" key="9">
    <source>
        <dbReference type="EMBL" id="QGK69874.1"/>
    </source>
</evidence>
<feature type="transmembrane region" description="Helical" evidence="7">
    <location>
        <begin position="129"/>
        <end position="148"/>
    </location>
</feature>
<evidence type="ECO:0000256" key="7">
    <source>
        <dbReference type="SAM" id="Phobius"/>
    </source>
</evidence>
<feature type="transmembrane region" description="Helical" evidence="7">
    <location>
        <begin position="41"/>
        <end position="63"/>
    </location>
</feature>
<sequence>MTTTASPAARRGWIEGWDPENKEFWQQQGNRTARRNLAMSVVAEHVGFSVWSIWSVLVLFLSPEIGFDFTVGEKFVLVATPTLVGSVLRLPYSWAVTRFGGRNWTVLSTAVLLVPASLAWYCVQQPETPLWVFLLIAGLTGLGGGNFASSTTNIAEFFPQRHQGWALGLNAGGGNLGVAVVHVVGLLVIATIGRTNPAVVAGTYLPLIVLAAVGAACWMDNIDAVRTSAGTLRAAVREPHTWTLSMLYLGTFGSFIGFSVAFGLVLRNQFDASPLDAAGVTFLGPLLGSLSRPVGGWLADRWGGASVTLWTFVGMAGGTGALLAASTLKSLPTFLVAFTVLFVLTGIGNGSVYKLIPAVFHNQAHNDGADTGSLPGAKKLTGSVVGIAGAVGGLGGVVINLAFLVSYRETGTGDAAFLSFLVYYAVCLAVTWLLYAQAEPAAVRGEPTRA</sequence>
<dbReference type="InterPro" id="IPR036259">
    <property type="entry name" value="MFS_trans_sf"/>
</dbReference>
<feature type="transmembrane region" description="Helical" evidence="7">
    <location>
        <begin position="380"/>
        <end position="403"/>
    </location>
</feature>
<proteinExistence type="inferred from homology"/>
<accession>A0A5Q3Q9J6</accession>
<dbReference type="GO" id="GO:0015112">
    <property type="term" value="F:nitrate transmembrane transporter activity"/>
    <property type="evidence" value="ECO:0007669"/>
    <property type="project" value="InterPro"/>
</dbReference>